<evidence type="ECO:0000259" key="6">
    <source>
        <dbReference type="Pfam" id="PF00881"/>
    </source>
</evidence>
<evidence type="ECO:0000256" key="2">
    <source>
        <dbReference type="ARBA" id="ARBA00007118"/>
    </source>
</evidence>
<comment type="cofactor">
    <cofactor evidence="1">
        <name>FMN</name>
        <dbReference type="ChEBI" id="CHEBI:58210"/>
    </cofactor>
</comment>
<dbReference type="EMBL" id="MKZS01000001">
    <property type="protein sequence ID" value="OLT60230.1"/>
    <property type="molecule type" value="Genomic_DNA"/>
</dbReference>
<evidence type="ECO:0000256" key="5">
    <source>
        <dbReference type="ARBA" id="ARBA00023002"/>
    </source>
</evidence>
<dbReference type="Gene3D" id="3.40.109.10">
    <property type="entry name" value="NADH Oxidase"/>
    <property type="match status" value="1"/>
</dbReference>
<comment type="caution">
    <text evidence="7">The sequence shown here is derived from an EMBL/GenBank/DDBJ whole genome shotgun (WGS) entry which is preliminary data.</text>
</comment>
<dbReference type="SUPFAM" id="SSF55469">
    <property type="entry name" value="FMN-dependent nitroreductase-like"/>
    <property type="match status" value="1"/>
</dbReference>
<dbReference type="Proteomes" id="UP000186657">
    <property type="component" value="Unassembled WGS sequence"/>
</dbReference>
<reference evidence="7 8" key="1">
    <citation type="submission" date="2016-10" db="EMBL/GenBank/DDBJ databases">
        <title>Comparative genomics uncovers the prolific and rare metabolic potential of the cyanobacterial genus Moorea.</title>
        <authorList>
            <person name="Leao T."/>
            <person name="Castelao G."/>
            <person name="Korobeynikov A."/>
            <person name="Monroe E.A."/>
            <person name="Podell S."/>
            <person name="Glukhov E."/>
            <person name="Allen E."/>
            <person name="Gerwick W.H."/>
            <person name="Gerwick L."/>
        </authorList>
    </citation>
    <scope>NUCLEOTIDE SEQUENCE [LARGE SCALE GENOMIC DNA]</scope>
    <source>
        <strain evidence="7 8">PNG5-198</strain>
    </source>
</reference>
<proteinExistence type="inferred from homology"/>
<dbReference type="Pfam" id="PF00881">
    <property type="entry name" value="Nitroreductase"/>
    <property type="match status" value="1"/>
</dbReference>
<comment type="similarity">
    <text evidence="2">Belongs to the nitroreductase family.</text>
</comment>
<dbReference type="InterPro" id="IPR029479">
    <property type="entry name" value="Nitroreductase"/>
</dbReference>
<evidence type="ECO:0000256" key="4">
    <source>
        <dbReference type="ARBA" id="ARBA00022643"/>
    </source>
</evidence>
<dbReference type="AlphaFoldDB" id="A0A1U7N2Q7"/>
<evidence type="ECO:0000256" key="1">
    <source>
        <dbReference type="ARBA" id="ARBA00001917"/>
    </source>
</evidence>
<evidence type="ECO:0000256" key="3">
    <source>
        <dbReference type="ARBA" id="ARBA00022630"/>
    </source>
</evidence>
<dbReference type="InterPro" id="IPR000415">
    <property type="entry name" value="Nitroreductase-like"/>
</dbReference>
<keyword evidence="3" id="KW-0285">Flavoprotein</keyword>
<dbReference type="PANTHER" id="PTHR43673">
    <property type="entry name" value="NAD(P)H NITROREDUCTASE YDGI-RELATED"/>
    <property type="match status" value="1"/>
</dbReference>
<keyword evidence="5" id="KW-0560">Oxidoreductase</keyword>
<sequence length="230" mass="25293">MNTITPLDVPSAIQQRRSIRVFKPDPIEPALIDQLINLTVAAPSASNVQPWRIVVVQNPEKKAALAKAYPDADDVSEFNPRLYSRQEIIASAPISFVFTADINSWKKVPHILEQAKDNGAYSDKVVEYMLEKGIPALVEQLGNKAREWAVQDTMVAATHLVLAAESLGLSTCMINHPLEEKVKEVIEVNNMPDIAIVVLVAVGYAAESRKNIGRLPLSTNVFLDTFGNPI</sequence>
<evidence type="ECO:0000313" key="8">
    <source>
        <dbReference type="Proteomes" id="UP000186657"/>
    </source>
</evidence>
<name>A0A1U7N2Q7_9CYAN</name>
<accession>A0A1U7N2Q7</accession>
<keyword evidence="8" id="KW-1185">Reference proteome</keyword>
<organism evidence="7 8">
    <name type="scientific">Moorena bouillonii PNG</name>
    <dbReference type="NCBI Taxonomy" id="568701"/>
    <lineage>
        <taxon>Bacteria</taxon>
        <taxon>Bacillati</taxon>
        <taxon>Cyanobacteriota</taxon>
        <taxon>Cyanophyceae</taxon>
        <taxon>Coleofasciculales</taxon>
        <taxon>Coleofasciculaceae</taxon>
        <taxon>Moorena</taxon>
    </lineage>
</organism>
<protein>
    <recommendedName>
        <fullName evidence="6">Nitroreductase domain-containing protein</fullName>
    </recommendedName>
</protein>
<feature type="domain" description="Nitroreductase" evidence="6">
    <location>
        <begin position="13"/>
        <end position="204"/>
    </location>
</feature>
<gene>
    <name evidence="7" type="ORF">BJP37_15560</name>
</gene>
<keyword evidence="4" id="KW-0288">FMN</keyword>
<dbReference type="PANTHER" id="PTHR43673:SF2">
    <property type="entry name" value="NITROREDUCTASE"/>
    <property type="match status" value="1"/>
</dbReference>
<dbReference type="RefSeq" id="WP_075900291.1">
    <property type="nucleotide sequence ID" value="NZ_MKZS01000001.1"/>
</dbReference>
<dbReference type="GO" id="GO:0016491">
    <property type="term" value="F:oxidoreductase activity"/>
    <property type="evidence" value="ECO:0007669"/>
    <property type="project" value="UniProtKB-KW"/>
</dbReference>
<evidence type="ECO:0000313" key="7">
    <source>
        <dbReference type="EMBL" id="OLT60230.1"/>
    </source>
</evidence>